<proteinExistence type="predicted"/>
<dbReference type="GeneID" id="36400465"/>
<dbReference type="RefSeq" id="XP_024574001.1">
    <property type="nucleotide sequence ID" value="XM_024722978.1"/>
</dbReference>
<feature type="signal peptide" evidence="1">
    <location>
        <begin position="1"/>
        <end position="24"/>
    </location>
</feature>
<dbReference type="InterPro" id="IPR040786">
    <property type="entry name" value="RXLR_WY"/>
</dbReference>
<keyword evidence="1" id="KW-0732">Signal</keyword>
<organism evidence="3 4">
    <name type="scientific">Plasmopara halstedii</name>
    <name type="common">Downy mildew of sunflower</name>
    <dbReference type="NCBI Taxonomy" id="4781"/>
    <lineage>
        <taxon>Eukaryota</taxon>
        <taxon>Sar</taxon>
        <taxon>Stramenopiles</taxon>
        <taxon>Oomycota</taxon>
        <taxon>Peronosporomycetes</taxon>
        <taxon>Peronosporales</taxon>
        <taxon>Peronosporaceae</taxon>
        <taxon>Plasmopara</taxon>
    </lineage>
</organism>
<name>A0A0P1AA71_PLAHL</name>
<dbReference type="Proteomes" id="UP000054928">
    <property type="component" value="Unassembled WGS sequence"/>
</dbReference>
<feature type="domain" description="RXLR phytopathogen effector protein WY-domain" evidence="2">
    <location>
        <begin position="138"/>
        <end position="176"/>
    </location>
</feature>
<sequence length="581" mass="68233">MRHLFSLFAWVYIGLHSNASGALSHELSTKSTEYTNTSILHPAFNRNVTFTEKSQEERTWMGIHVDTKASESNLLTRFYHKISEIINKLAYKWAWWRSNPTKAFELLPVVKNGGVLKHNKEFHDWLNRVVHLRSRGIRYDDGEVIKLLKTKQSDAELVELCTWIRTLPGMTNFADRILIDMASKPTTARVTNEIPKSDNHPDWLAQVIDRRQQGEGMTDDELVQFLKAKHTDKQLVELYSRLRYVPGFESVGEKMLLDLTSNPIKQTVANKNRLNDQESPWSMFENRPEQFKIDDNPEFKQWFVYANSYRYQTEDNIEREAFVQRVYDLLMNTNTIKELEMANVMQSLRQSGDTKTLAEDMLAYMASNRAISNRVFQAWEKLKQDPMEFWVLLPPMYDGVNNIFASWSNIYTKSRRYFVNDFPELLKSMLHQKIDGDDKMDTIALIKWLQSIQNLKSTEFLLGSAFSALHTQPIVIEHWVNLRISPEQVCDWVGLGKNTDHNRIFFHHILQYVNAFKKDNPYTNEALYDLLVKRYKILESEVLRRIEPIAKSDTFSEKDIAKQLQAFIQLKNQETSKHWWQ</sequence>
<protein>
    <recommendedName>
        <fullName evidence="2">RXLR phytopathogen effector protein WY-domain domain-containing protein</fullName>
    </recommendedName>
</protein>
<accession>A0A0P1AA71</accession>
<reference evidence="4" key="1">
    <citation type="submission" date="2014-09" db="EMBL/GenBank/DDBJ databases">
        <authorList>
            <person name="Sharma Rahul"/>
            <person name="Thines Marco"/>
        </authorList>
    </citation>
    <scope>NUCLEOTIDE SEQUENCE [LARGE SCALE GENOMIC DNA]</scope>
</reference>
<keyword evidence="4" id="KW-1185">Reference proteome</keyword>
<dbReference type="EMBL" id="CCYD01000288">
    <property type="protein sequence ID" value="CEG37632.1"/>
    <property type="molecule type" value="Genomic_DNA"/>
</dbReference>
<feature type="chain" id="PRO_5006058497" description="RXLR phytopathogen effector protein WY-domain domain-containing protein" evidence="1">
    <location>
        <begin position="25"/>
        <end position="581"/>
    </location>
</feature>
<evidence type="ECO:0000313" key="3">
    <source>
        <dbReference type="EMBL" id="CEG37632.1"/>
    </source>
</evidence>
<dbReference type="OrthoDB" id="126955at2759"/>
<dbReference type="AlphaFoldDB" id="A0A0P1AA71"/>
<dbReference type="Pfam" id="PF18634">
    <property type="entry name" value="RXLR_WY"/>
    <property type="match status" value="1"/>
</dbReference>
<evidence type="ECO:0000256" key="1">
    <source>
        <dbReference type="SAM" id="SignalP"/>
    </source>
</evidence>
<evidence type="ECO:0000313" key="4">
    <source>
        <dbReference type="Proteomes" id="UP000054928"/>
    </source>
</evidence>
<evidence type="ECO:0000259" key="2">
    <source>
        <dbReference type="Pfam" id="PF18634"/>
    </source>
</evidence>